<reference evidence="1 2" key="1">
    <citation type="submission" date="2016-06" db="EMBL/GenBank/DDBJ databases">
        <authorList>
            <person name="Kjaerup R.B."/>
            <person name="Dalgaard T.S."/>
            <person name="Juul-Madsen H.R."/>
        </authorList>
    </citation>
    <scope>NUCLEOTIDE SEQUENCE [LARGE SCALE GENOMIC DNA]</scope>
    <source>
        <strain evidence="1 2">DSM 43818</strain>
    </source>
</reference>
<protein>
    <submittedName>
        <fullName evidence="1">Predicted kinase</fullName>
    </submittedName>
</protein>
<dbReference type="Proteomes" id="UP000199699">
    <property type="component" value="Unassembled WGS sequence"/>
</dbReference>
<evidence type="ECO:0000313" key="1">
    <source>
        <dbReference type="EMBL" id="SCL13084.1"/>
    </source>
</evidence>
<organism evidence="1 2">
    <name type="scientific">Micromonospora nigra</name>
    <dbReference type="NCBI Taxonomy" id="145857"/>
    <lineage>
        <taxon>Bacteria</taxon>
        <taxon>Bacillati</taxon>
        <taxon>Actinomycetota</taxon>
        <taxon>Actinomycetes</taxon>
        <taxon>Micromonosporales</taxon>
        <taxon>Micromonosporaceae</taxon>
        <taxon>Micromonospora</taxon>
    </lineage>
</organism>
<evidence type="ECO:0000313" key="2">
    <source>
        <dbReference type="Proteomes" id="UP000199699"/>
    </source>
</evidence>
<keyword evidence="1" id="KW-0808">Transferase</keyword>
<dbReference type="OrthoDB" id="9810277at2"/>
<dbReference type="STRING" id="145857.GA0070616_0123"/>
<gene>
    <name evidence="1" type="ORF">GA0070616_0123</name>
</gene>
<accession>A0A1C6R7Y1</accession>
<dbReference type="RefSeq" id="WP_091074767.1">
    <property type="nucleotide sequence ID" value="NZ_FMHT01000002.1"/>
</dbReference>
<dbReference type="PANTHER" id="PTHR37807:SF3">
    <property type="entry name" value="OS07G0160300 PROTEIN"/>
    <property type="match status" value="1"/>
</dbReference>
<dbReference type="SUPFAM" id="SSF52540">
    <property type="entry name" value="P-loop containing nucleoside triphosphate hydrolases"/>
    <property type="match status" value="1"/>
</dbReference>
<keyword evidence="1" id="KW-0418">Kinase</keyword>
<dbReference type="InterPro" id="IPR027417">
    <property type="entry name" value="P-loop_NTPase"/>
</dbReference>
<keyword evidence="2" id="KW-1185">Reference proteome</keyword>
<dbReference type="Pfam" id="PF13671">
    <property type="entry name" value="AAA_33"/>
    <property type="match status" value="1"/>
</dbReference>
<dbReference type="Gene3D" id="3.40.50.300">
    <property type="entry name" value="P-loop containing nucleotide triphosphate hydrolases"/>
    <property type="match status" value="1"/>
</dbReference>
<dbReference type="GO" id="GO:0016301">
    <property type="term" value="F:kinase activity"/>
    <property type="evidence" value="ECO:0007669"/>
    <property type="project" value="UniProtKB-KW"/>
</dbReference>
<sequence length="187" mass="20366">MIVQLAGLPGTGKSSLAAALRAHLGHGCLVLDKDRVRAALYEASGQVTYSRDQDDFVVSLLHQSAREHLTRQPAATVILERTCTRRYQIDEVVRLAAGLHQPLAVIRCWCPDPVARARLDVDQQHGHHPAADRGFPLYQRLKATADPLIVPALHLRTDTTAARILAAAIDYLQNMAAASTAEEGAVR</sequence>
<name>A0A1C6R7Y1_9ACTN</name>
<proteinExistence type="predicted"/>
<dbReference type="PANTHER" id="PTHR37807">
    <property type="entry name" value="OS07G0160300 PROTEIN"/>
    <property type="match status" value="1"/>
</dbReference>
<dbReference type="AlphaFoldDB" id="A0A1C6R7Y1"/>
<dbReference type="EMBL" id="FMHT01000002">
    <property type="protein sequence ID" value="SCL13084.1"/>
    <property type="molecule type" value="Genomic_DNA"/>
</dbReference>